<dbReference type="RefSeq" id="WP_130357100.1">
    <property type="nucleotide sequence ID" value="NZ_SGXC01000001.1"/>
</dbReference>
<dbReference type="InterPro" id="IPR012334">
    <property type="entry name" value="Pectin_lyas_fold"/>
</dbReference>
<proteinExistence type="predicted"/>
<reference evidence="1 2" key="1">
    <citation type="submission" date="2019-02" db="EMBL/GenBank/DDBJ databases">
        <title>Genomic Encyclopedia of Type Strains, Phase IV (KMG-IV): sequencing the most valuable type-strain genomes for metagenomic binning, comparative biology and taxonomic classification.</title>
        <authorList>
            <person name="Goeker M."/>
        </authorList>
    </citation>
    <scope>NUCLEOTIDE SEQUENCE [LARGE SCALE GENOMIC DNA]</scope>
    <source>
        <strain evidence="1 2">K24</strain>
    </source>
</reference>
<dbReference type="SUPFAM" id="SSF51126">
    <property type="entry name" value="Pectin lyase-like"/>
    <property type="match status" value="1"/>
</dbReference>
<dbReference type="OrthoDB" id="6502305at2"/>
<name>A0A4V2F409_9BURK</name>
<comment type="caution">
    <text evidence="1">The sequence shown here is derived from an EMBL/GenBank/DDBJ whole genome shotgun (WGS) entry which is preliminary data.</text>
</comment>
<dbReference type="EMBL" id="SGXC01000001">
    <property type="protein sequence ID" value="RZS85967.1"/>
    <property type="molecule type" value="Genomic_DNA"/>
</dbReference>
<evidence type="ECO:0008006" key="3">
    <source>
        <dbReference type="Google" id="ProtNLM"/>
    </source>
</evidence>
<dbReference type="InterPro" id="IPR011050">
    <property type="entry name" value="Pectin_lyase_fold/virulence"/>
</dbReference>
<keyword evidence="2" id="KW-1185">Reference proteome</keyword>
<sequence length="526" mass="58946">MEKSKRRLLIQSGLSAAAMLFFPKKSLALERAKEEISAKDIASANRSRISILEFIPKDLHASIKNGTNRENLKPYIQAAVDKCIQNSTDLYVPAGLYVIDPSVDGAVRLNNLSRDSQGLYMIGEGINRTIFVEADGATERGGRFTKMFYYSIDDTKLKGGSFVFQKMTFDKNARSNRYPKRRYGYEQAHTFCWAGGSRSLVAEVVFNNCSFIDRAGACVNFSTSPTKFSKILVTNCESLEHPTAANKSWGQRGDFEFQCDCENVVVDSCRAIYVQSEPTEPSDTSRLRKTTIRNSTIGVVEYTDRGGFSYIEVFDSKIPQKFLVRGVHAKVINSEWKTKDYQSPITLQVTNSKIKLPYEKEKNRVQGLYIRNPTKGGYAVSAVFDKCSFVIDAGDDAINPRGFALIGAPAKEQQAPKFKFADCNFDSRLEGTCNAYRCGVWEFDGGKVAGRRVAFNAGADEGTYSELILQNVDFSNVHGFYLHINKNASRSYRVVVSGRYKKESWRETSSGKYAMGRGVERKLDLY</sequence>
<protein>
    <recommendedName>
        <fullName evidence="3">Pectate lyase-like protein</fullName>
    </recommendedName>
</protein>
<gene>
    <name evidence="1" type="ORF">EV675_1997</name>
</gene>
<accession>A0A4V2F409</accession>
<dbReference type="Proteomes" id="UP000292445">
    <property type="component" value="Unassembled WGS sequence"/>
</dbReference>
<dbReference type="Gene3D" id="2.160.20.10">
    <property type="entry name" value="Single-stranded right-handed beta-helix, Pectin lyase-like"/>
    <property type="match status" value="1"/>
</dbReference>
<evidence type="ECO:0000313" key="1">
    <source>
        <dbReference type="EMBL" id="RZS85967.1"/>
    </source>
</evidence>
<evidence type="ECO:0000313" key="2">
    <source>
        <dbReference type="Proteomes" id="UP000292445"/>
    </source>
</evidence>
<organism evidence="1 2">
    <name type="scientific">Pigmentiphaga kullae</name>
    <dbReference type="NCBI Taxonomy" id="151784"/>
    <lineage>
        <taxon>Bacteria</taxon>
        <taxon>Pseudomonadati</taxon>
        <taxon>Pseudomonadota</taxon>
        <taxon>Betaproteobacteria</taxon>
        <taxon>Burkholderiales</taxon>
        <taxon>Alcaligenaceae</taxon>
        <taxon>Pigmentiphaga</taxon>
    </lineage>
</organism>
<dbReference type="AlphaFoldDB" id="A0A4V2F409"/>